<feature type="compositionally biased region" description="Gly residues" evidence="2">
    <location>
        <begin position="79"/>
        <end position="89"/>
    </location>
</feature>
<proteinExistence type="predicted"/>
<dbReference type="PATRIC" id="fig|1179773.3.peg.3708"/>
<dbReference type="InterPro" id="IPR007527">
    <property type="entry name" value="Znf_SWIM"/>
</dbReference>
<sequence length="766" mass="80494">MPVGPAGPQDPPDRVRHQRGRPDLGRHRPGRAADEGAARRRHQHRAGDGVRGGAGGEPAPGDRRGGHRLLRGRRRELAGPGGARPGGAGHARARPGGAGRGREPRLRPGPGAAAGERRCAGRRDDPGAVGGVRRGEARLMRADLLALTPDALGALANRGLVKRATKELDAGTGPEVEVAGDGTVTGRFPDGVESTLPPDVALDAARCTCGAPGVCRHRIAVVLAYQRTGESAAFTAWSPGAVTDEALTALVGDRVLAAARRAQRAGYPVKLTRPSAEDPVATAELPSCTVKFLVPDDLGYVHTDAVAAKRDEVLVLAVWAFREADERGLTGPRPQFDVGGAPGPAADLAPALDLAGRLLRDGAVHTTPVLDAALRRVRADLVAAGLHWPAAAVDDLAEQIDAYRQRSARHHPQRAAELITELYARHRATGRRSQVLGTDEAAETPLRRVRLTALGCRVRGGEDERTAEVFFADEASVLVLRHRWPVGEDEHPTGHDLAGRRLAGSTLGALAASTVVSESAARSASRVVRLTSNRVSQTSITPVGRSWARLPATVLEQDLAAVAEALRDLPPRLVRPRIEAETVRVVRIGEVRRIGYDPGAQRLDVEIADPHGHPATVSAVHRGVSPAALDVLATALADEPTHLSGALRRVRGGLVIDPIAVLTAQGVVVPDLAAGGAATLDGPGWDRPDPITAAVDDALSATAEAAHRGLDHLPDSIRTRLFDAVAGLRRVGLTTAAATLDALATTPDQETWLTAQFHLLTTAELR</sequence>
<keyword evidence="1" id="KW-0862">Zinc</keyword>
<feature type="compositionally biased region" description="Basic and acidic residues" evidence="2">
    <location>
        <begin position="11"/>
        <end position="38"/>
    </location>
</feature>
<protein>
    <recommendedName>
        <fullName evidence="3">SWIM-type domain-containing protein</fullName>
    </recommendedName>
</protein>
<dbReference type="eggNOG" id="COG4715">
    <property type="taxonomic scope" value="Bacteria"/>
</dbReference>
<dbReference type="HOGENOM" id="CLU_020792_0_0_11"/>
<feature type="compositionally biased region" description="Basic and acidic residues" evidence="2">
    <location>
        <begin position="115"/>
        <end position="126"/>
    </location>
</feature>
<evidence type="ECO:0000313" key="4">
    <source>
        <dbReference type="EMBL" id="CCH31001.1"/>
    </source>
</evidence>
<dbReference type="STRING" id="1179773.BN6_37080"/>
<evidence type="ECO:0000313" key="5">
    <source>
        <dbReference type="Proteomes" id="UP000006281"/>
    </source>
</evidence>
<feature type="compositionally biased region" description="Basic residues" evidence="2">
    <location>
        <begin position="65"/>
        <end position="74"/>
    </location>
</feature>
<dbReference type="AlphaFoldDB" id="K0JXY4"/>
<dbReference type="EMBL" id="HE804045">
    <property type="protein sequence ID" value="CCH31001.1"/>
    <property type="molecule type" value="Genomic_DNA"/>
</dbReference>
<gene>
    <name evidence="4" type="ordered locus">BN6_37080</name>
</gene>
<keyword evidence="5" id="KW-1185">Reference proteome</keyword>
<evidence type="ECO:0000256" key="1">
    <source>
        <dbReference type="PROSITE-ProRule" id="PRU00325"/>
    </source>
</evidence>
<evidence type="ECO:0000259" key="3">
    <source>
        <dbReference type="PROSITE" id="PS50966"/>
    </source>
</evidence>
<feature type="domain" description="SWIM-type" evidence="3">
    <location>
        <begin position="192"/>
        <end position="226"/>
    </location>
</feature>
<keyword evidence="1" id="KW-0479">Metal-binding</keyword>
<organism evidence="4 5">
    <name type="scientific">Saccharothrix espanaensis (strain ATCC 51144 / DSM 44229 / JCM 9112 / NBRC 15066 / NRRL 15764)</name>
    <dbReference type="NCBI Taxonomy" id="1179773"/>
    <lineage>
        <taxon>Bacteria</taxon>
        <taxon>Bacillati</taxon>
        <taxon>Actinomycetota</taxon>
        <taxon>Actinomycetes</taxon>
        <taxon>Pseudonocardiales</taxon>
        <taxon>Pseudonocardiaceae</taxon>
        <taxon>Saccharothrix</taxon>
    </lineage>
</organism>
<name>K0JXY4_SACES</name>
<feature type="compositionally biased region" description="Gly residues" evidence="2">
    <location>
        <begin position="49"/>
        <end position="58"/>
    </location>
</feature>
<dbReference type="Proteomes" id="UP000006281">
    <property type="component" value="Chromosome"/>
</dbReference>
<accession>K0JXY4</accession>
<keyword evidence="1" id="KW-0863">Zinc-finger</keyword>
<dbReference type="GO" id="GO:0008270">
    <property type="term" value="F:zinc ion binding"/>
    <property type="evidence" value="ECO:0007669"/>
    <property type="project" value="UniProtKB-KW"/>
</dbReference>
<dbReference type="KEGG" id="sesp:BN6_37080"/>
<feature type="region of interest" description="Disordered" evidence="2">
    <location>
        <begin position="1"/>
        <end position="131"/>
    </location>
</feature>
<reference evidence="4 5" key="1">
    <citation type="journal article" date="2012" name="BMC Genomics">
        <title>Complete genome sequence of Saccharothrix espanaensis DSM 44229T and comparison to the other completely sequenced Pseudonocardiaceae.</title>
        <authorList>
            <person name="Strobel T."/>
            <person name="Al-Dilaimi A."/>
            <person name="Blom J."/>
            <person name="Gessner A."/>
            <person name="Kalinowski J."/>
            <person name="Luzhetska M."/>
            <person name="Puhler A."/>
            <person name="Szczepanowski R."/>
            <person name="Bechthold A."/>
            <person name="Ruckert C."/>
        </authorList>
    </citation>
    <scope>NUCLEOTIDE SEQUENCE [LARGE SCALE GENOMIC DNA]</scope>
    <source>
        <strain evidence="5">ATCC 51144 / DSM 44229 / JCM 9112 / NBRC 15066 / NRRL 15764</strain>
    </source>
</reference>
<evidence type="ECO:0000256" key="2">
    <source>
        <dbReference type="SAM" id="MobiDB-lite"/>
    </source>
</evidence>
<dbReference type="PROSITE" id="PS50966">
    <property type="entry name" value="ZF_SWIM"/>
    <property type="match status" value="1"/>
</dbReference>